<reference evidence="2" key="1">
    <citation type="journal article" date="2014" name="Int. J. Syst. Evol. Microbiol.">
        <title>Complete genome sequence of Corynebacterium casei LMG S-19264T (=DSM 44701T), isolated from a smear-ripened cheese.</title>
        <authorList>
            <consortium name="US DOE Joint Genome Institute (JGI-PGF)"/>
            <person name="Walter F."/>
            <person name="Albersmeier A."/>
            <person name="Kalinowski J."/>
            <person name="Ruckert C."/>
        </authorList>
    </citation>
    <scope>NUCLEOTIDE SEQUENCE</scope>
    <source>
        <strain evidence="2">JCM 4988</strain>
    </source>
</reference>
<sequence length="69" mass="7213">MADSLAVLVAANPASVPAASAAVVRAAIKGLRELTSSLRVGETGLLKQELGGDGRRPDGRRDWSRPMKD</sequence>
<accession>A0A918QP23</accession>
<organism evidence="2 3">
    <name type="scientific">Streptomyces inusitatus</name>
    <dbReference type="NCBI Taxonomy" id="68221"/>
    <lineage>
        <taxon>Bacteria</taxon>
        <taxon>Bacillati</taxon>
        <taxon>Actinomycetota</taxon>
        <taxon>Actinomycetes</taxon>
        <taxon>Kitasatosporales</taxon>
        <taxon>Streptomycetaceae</taxon>
        <taxon>Streptomyces</taxon>
    </lineage>
</organism>
<keyword evidence="3" id="KW-1185">Reference proteome</keyword>
<evidence type="ECO:0000313" key="3">
    <source>
        <dbReference type="Proteomes" id="UP000630936"/>
    </source>
</evidence>
<dbReference type="EMBL" id="BMWG01000026">
    <property type="protein sequence ID" value="GGZ57139.1"/>
    <property type="molecule type" value="Genomic_DNA"/>
</dbReference>
<feature type="region of interest" description="Disordered" evidence="1">
    <location>
        <begin position="45"/>
        <end position="69"/>
    </location>
</feature>
<proteinExistence type="predicted"/>
<name>A0A918QP23_9ACTN</name>
<comment type="caution">
    <text evidence="2">The sequence shown here is derived from an EMBL/GenBank/DDBJ whole genome shotgun (WGS) entry which is preliminary data.</text>
</comment>
<dbReference type="Proteomes" id="UP000630936">
    <property type="component" value="Unassembled WGS sequence"/>
</dbReference>
<reference evidence="2" key="2">
    <citation type="submission" date="2020-09" db="EMBL/GenBank/DDBJ databases">
        <authorList>
            <person name="Sun Q."/>
            <person name="Ohkuma M."/>
        </authorList>
    </citation>
    <scope>NUCLEOTIDE SEQUENCE</scope>
    <source>
        <strain evidence="2">JCM 4988</strain>
    </source>
</reference>
<evidence type="ECO:0000256" key="1">
    <source>
        <dbReference type="SAM" id="MobiDB-lite"/>
    </source>
</evidence>
<evidence type="ECO:0000313" key="2">
    <source>
        <dbReference type="EMBL" id="GGZ57139.1"/>
    </source>
</evidence>
<dbReference type="AlphaFoldDB" id="A0A918QP23"/>
<gene>
    <name evidence="2" type="ORF">GCM10010387_58810</name>
</gene>
<protein>
    <submittedName>
        <fullName evidence="2">Uncharacterized protein</fullName>
    </submittedName>
</protein>
<feature type="compositionally biased region" description="Basic and acidic residues" evidence="1">
    <location>
        <begin position="50"/>
        <end position="69"/>
    </location>
</feature>